<keyword evidence="1" id="KW-0472">Membrane</keyword>
<proteinExistence type="predicted"/>
<reference evidence="2 3" key="1">
    <citation type="submission" date="2019-09" db="EMBL/GenBank/DDBJ databases">
        <authorList>
            <person name="Kevbrin V."/>
            <person name="Grouzdev D.S."/>
        </authorList>
    </citation>
    <scope>NUCLEOTIDE SEQUENCE [LARGE SCALE GENOMIC DNA]</scope>
    <source>
        <strain evidence="2 3">G-192</strain>
    </source>
</reference>
<feature type="transmembrane region" description="Helical" evidence="1">
    <location>
        <begin position="31"/>
        <end position="53"/>
    </location>
</feature>
<gene>
    <name evidence="2" type="ORF">F1654_05115</name>
</gene>
<dbReference type="RefSeq" id="WP_150022392.1">
    <property type="nucleotide sequence ID" value="NZ_VWOJ01000001.1"/>
</dbReference>
<dbReference type="AlphaFoldDB" id="A0A5M6ZM15"/>
<dbReference type="Pfam" id="PF09955">
    <property type="entry name" value="DUF2189"/>
    <property type="match status" value="1"/>
</dbReference>
<feature type="transmembrane region" description="Helical" evidence="1">
    <location>
        <begin position="124"/>
        <end position="145"/>
    </location>
</feature>
<organism evidence="2 3">
    <name type="scientific">Alkalicaulis satelles</name>
    <dbReference type="NCBI Taxonomy" id="2609175"/>
    <lineage>
        <taxon>Bacteria</taxon>
        <taxon>Pseudomonadati</taxon>
        <taxon>Pseudomonadota</taxon>
        <taxon>Alphaproteobacteria</taxon>
        <taxon>Maricaulales</taxon>
        <taxon>Maricaulaceae</taxon>
        <taxon>Alkalicaulis</taxon>
    </lineage>
</organism>
<feature type="transmembrane region" description="Helical" evidence="1">
    <location>
        <begin position="59"/>
        <end position="78"/>
    </location>
</feature>
<protein>
    <submittedName>
        <fullName evidence="2">DUF2189 domain-containing protein</fullName>
    </submittedName>
</protein>
<feature type="transmembrane region" description="Helical" evidence="1">
    <location>
        <begin position="206"/>
        <end position="233"/>
    </location>
</feature>
<evidence type="ECO:0000313" key="2">
    <source>
        <dbReference type="EMBL" id="KAA5805360.1"/>
    </source>
</evidence>
<keyword evidence="3" id="KW-1185">Reference proteome</keyword>
<keyword evidence="1" id="KW-0812">Transmembrane</keyword>
<keyword evidence="1" id="KW-1133">Transmembrane helix</keyword>
<feature type="transmembrane region" description="Helical" evidence="1">
    <location>
        <begin position="152"/>
        <end position="175"/>
    </location>
</feature>
<sequence>MVIVGKVRRDAPWSWLKDGLADLAAEPGISLGYGAVFTLVGAAITLGLVAAGLGGLAPVFLAGFALVAPAFAIGVYRISQVRDEGGTPRLFDFWSMPVGRVTQLALLSVLLLVFFLAWARLAQFLFAMFAYGSDLTLSSVLPFLFSMPGLGLIIVGTLIGGALALAAFTVSAIAFPMLVDQDVDAFTAIAASIKAVKNQPGVMLTWAWLIALITALGMAAFLIGLAFAFPLIAHASWRAYKDFAPRPASSADALAADRASSDAV</sequence>
<dbReference type="EMBL" id="VWOJ01000001">
    <property type="protein sequence ID" value="KAA5805360.1"/>
    <property type="molecule type" value="Genomic_DNA"/>
</dbReference>
<accession>A0A5M6ZM15</accession>
<dbReference type="Proteomes" id="UP000325122">
    <property type="component" value="Unassembled WGS sequence"/>
</dbReference>
<name>A0A5M6ZM15_9PROT</name>
<evidence type="ECO:0000313" key="3">
    <source>
        <dbReference type="Proteomes" id="UP000325122"/>
    </source>
</evidence>
<comment type="caution">
    <text evidence="2">The sequence shown here is derived from an EMBL/GenBank/DDBJ whole genome shotgun (WGS) entry which is preliminary data.</text>
</comment>
<evidence type="ECO:0000256" key="1">
    <source>
        <dbReference type="SAM" id="Phobius"/>
    </source>
</evidence>
<feature type="transmembrane region" description="Helical" evidence="1">
    <location>
        <begin position="98"/>
        <end position="118"/>
    </location>
</feature>
<dbReference type="InterPro" id="IPR018692">
    <property type="entry name" value="DUF2189"/>
</dbReference>